<dbReference type="PROSITE" id="PS00455">
    <property type="entry name" value="AMP_BINDING"/>
    <property type="match status" value="1"/>
</dbReference>
<dbReference type="GO" id="GO:0016405">
    <property type="term" value="F:CoA-ligase activity"/>
    <property type="evidence" value="ECO:0007669"/>
    <property type="project" value="TreeGrafter"/>
</dbReference>
<keyword evidence="5" id="KW-1185">Reference proteome</keyword>
<dbReference type="InterPro" id="IPR025110">
    <property type="entry name" value="AMP-bd_C"/>
</dbReference>
<dbReference type="Pfam" id="PF13193">
    <property type="entry name" value="AMP-binding_C"/>
    <property type="match status" value="1"/>
</dbReference>
<feature type="domain" description="AMP-binding enzyme C-terminal" evidence="3">
    <location>
        <begin position="451"/>
        <end position="529"/>
    </location>
</feature>
<feature type="region of interest" description="Disordered" evidence="1">
    <location>
        <begin position="542"/>
        <end position="563"/>
    </location>
</feature>
<dbReference type="RefSeq" id="XP_044722399.1">
    <property type="nucleotide sequence ID" value="XM_044861373.1"/>
</dbReference>
<dbReference type="CDD" id="cd05911">
    <property type="entry name" value="Firefly_Luc_like"/>
    <property type="match status" value="1"/>
</dbReference>
<gene>
    <name evidence="4" type="ORF">HRG_02902</name>
</gene>
<dbReference type="Pfam" id="PF00501">
    <property type="entry name" value="AMP-binding"/>
    <property type="match status" value="1"/>
</dbReference>
<evidence type="ECO:0000256" key="1">
    <source>
        <dbReference type="SAM" id="MobiDB-lite"/>
    </source>
</evidence>
<name>A0A9P8N2R8_9HYPO</name>
<evidence type="ECO:0000259" key="3">
    <source>
        <dbReference type="Pfam" id="PF13193"/>
    </source>
</evidence>
<sequence length="563" mass="61905">MPFASEHPPLVVPETDILSYLFARGPRTDKPLWIDSRRPSESISARQALEWVRRLGFGLERLGLRRGDVVAICTPNHIWVPVAFLGIAGAGFVFSGASPAFTVRELAYQLANSMAKAILVHPTVLEPALEAAAQVGLPKDRIFQFSDKACQTRHGVDDWTAMIGTRQQGDGWQWPTLGTGEAARALAAINYSSGTTGLPKGVCISHANLITNLEQTIFVNYGGTRSSGPRLEERWIGFLPLFHAYGQLFMILMAAKLGVPVYVMAQFALTDFLAVIERHRITSLHTVPPVLVMLAKRPETSHYDLSSIRDVVCGAAPLSRELQNECQVRLGCQIRQAWGMTEATCTCAMTPVGFRDQSGSVGKLVPNCEAKLVDDDGHEAEAGQRGEMFIRGPNVCLGYWRSEQATRDTIDSQGWLRTGDIAIRNDDGLVYIVDRKKDFIKVNALQVAPAELEAALLENEHVADAAVVGITLAEGNERPRAYVVIQVASRSTVTPDSIRTWIASRVSKHKRLEGGVVFVDEIPKLPSGKIKRRMLRERARRETMELQGHKESGGDGVRLKPSL</sequence>
<feature type="compositionally biased region" description="Basic and acidic residues" evidence="1">
    <location>
        <begin position="542"/>
        <end position="553"/>
    </location>
</feature>
<dbReference type="Gene3D" id="3.30.300.30">
    <property type="match status" value="1"/>
</dbReference>
<proteinExistence type="predicted"/>
<dbReference type="InterPro" id="IPR045851">
    <property type="entry name" value="AMP-bd_C_sf"/>
</dbReference>
<dbReference type="GeneID" id="68352031"/>
<evidence type="ECO:0000259" key="2">
    <source>
        <dbReference type="Pfam" id="PF00501"/>
    </source>
</evidence>
<dbReference type="InterPro" id="IPR042099">
    <property type="entry name" value="ANL_N_sf"/>
</dbReference>
<evidence type="ECO:0000313" key="5">
    <source>
        <dbReference type="Proteomes" id="UP000824596"/>
    </source>
</evidence>
<dbReference type="AlphaFoldDB" id="A0A9P8N2R8"/>
<dbReference type="OrthoDB" id="6509636at2759"/>
<organism evidence="4 5">
    <name type="scientific">Hirsutella rhossiliensis</name>
    <dbReference type="NCBI Taxonomy" id="111463"/>
    <lineage>
        <taxon>Eukaryota</taxon>
        <taxon>Fungi</taxon>
        <taxon>Dikarya</taxon>
        <taxon>Ascomycota</taxon>
        <taxon>Pezizomycotina</taxon>
        <taxon>Sordariomycetes</taxon>
        <taxon>Hypocreomycetidae</taxon>
        <taxon>Hypocreales</taxon>
        <taxon>Ophiocordycipitaceae</taxon>
        <taxon>Hirsutella</taxon>
    </lineage>
</organism>
<protein>
    <submittedName>
        <fullName evidence="4">AMP-binding enzyme domain-containing protein</fullName>
    </submittedName>
</protein>
<dbReference type="EMBL" id="JAIZPD010000003">
    <property type="protein sequence ID" value="KAH0964886.1"/>
    <property type="molecule type" value="Genomic_DNA"/>
</dbReference>
<dbReference type="Proteomes" id="UP000824596">
    <property type="component" value="Unassembled WGS sequence"/>
</dbReference>
<dbReference type="PANTHER" id="PTHR24096:SF194">
    <property type="entry name" value="AMP-DEPENDENT SYNTHETASE_LIGASE DOMAIN-CONTAINING PROTEIN"/>
    <property type="match status" value="1"/>
</dbReference>
<dbReference type="Gene3D" id="3.40.50.12780">
    <property type="entry name" value="N-terminal domain of ligase-like"/>
    <property type="match status" value="1"/>
</dbReference>
<dbReference type="InterPro" id="IPR000873">
    <property type="entry name" value="AMP-dep_synth/lig_dom"/>
</dbReference>
<feature type="domain" description="AMP-dependent synthetase/ligase" evidence="2">
    <location>
        <begin position="29"/>
        <end position="400"/>
    </location>
</feature>
<evidence type="ECO:0000313" key="4">
    <source>
        <dbReference type="EMBL" id="KAH0964886.1"/>
    </source>
</evidence>
<dbReference type="SUPFAM" id="SSF56801">
    <property type="entry name" value="Acetyl-CoA synthetase-like"/>
    <property type="match status" value="1"/>
</dbReference>
<dbReference type="InterPro" id="IPR020845">
    <property type="entry name" value="AMP-binding_CS"/>
</dbReference>
<accession>A0A9P8N2R8</accession>
<reference evidence="4" key="1">
    <citation type="submission" date="2021-09" db="EMBL/GenBank/DDBJ databases">
        <title>A high-quality genome of the endoparasitic fungus Hirsutella rhossiliensis with a comparison of Hirsutella genomes reveals transposable elements contributing to genome size variation.</title>
        <authorList>
            <person name="Lin R."/>
            <person name="Jiao Y."/>
            <person name="Sun X."/>
            <person name="Ling J."/>
            <person name="Xie B."/>
            <person name="Cheng X."/>
        </authorList>
    </citation>
    <scope>NUCLEOTIDE SEQUENCE</scope>
    <source>
        <strain evidence="4">HR02</strain>
    </source>
</reference>
<comment type="caution">
    <text evidence="4">The sequence shown here is derived from an EMBL/GenBank/DDBJ whole genome shotgun (WGS) entry which is preliminary data.</text>
</comment>
<dbReference type="PANTHER" id="PTHR24096">
    <property type="entry name" value="LONG-CHAIN-FATTY-ACID--COA LIGASE"/>
    <property type="match status" value="1"/>
</dbReference>